<feature type="transmembrane region" description="Helical" evidence="1">
    <location>
        <begin position="15"/>
        <end position="38"/>
    </location>
</feature>
<dbReference type="EMBL" id="JBHPEI010000044">
    <property type="protein sequence ID" value="MFC1799923.1"/>
    <property type="molecule type" value="Genomic_DNA"/>
</dbReference>
<keyword evidence="1" id="KW-0472">Membrane</keyword>
<gene>
    <name evidence="2" type="ORF">ACFL2Z_03325</name>
</gene>
<keyword evidence="3" id="KW-1185">Reference proteome</keyword>
<comment type="caution">
    <text evidence="2">The sequence shown here is derived from an EMBL/GenBank/DDBJ whole genome shotgun (WGS) entry which is preliminary data.</text>
</comment>
<keyword evidence="1" id="KW-0812">Transmembrane</keyword>
<evidence type="ECO:0000256" key="1">
    <source>
        <dbReference type="SAM" id="Phobius"/>
    </source>
</evidence>
<protein>
    <submittedName>
        <fullName evidence="2">Uncharacterized protein</fullName>
    </submittedName>
</protein>
<sequence length="43" mass="5032">MNWLDIETNPEKMRFGVSVASLCIMYLIPQVAGFYFFARLFVL</sequence>
<reference evidence="2 3" key="1">
    <citation type="submission" date="2024-09" db="EMBL/GenBank/DDBJ databases">
        <authorList>
            <person name="D'Angelo T."/>
        </authorList>
    </citation>
    <scope>NUCLEOTIDE SEQUENCE [LARGE SCALE GENOMIC DNA]</scope>
    <source>
        <strain evidence="2">SAG AM-311-F02</strain>
    </source>
</reference>
<keyword evidence="1" id="KW-1133">Transmembrane helix</keyword>
<evidence type="ECO:0000313" key="3">
    <source>
        <dbReference type="Proteomes" id="UP001594288"/>
    </source>
</evidence>
<proteinExistence type="predicted"/>
<dbReference type="Proteomes" id="UP001594288">
    <property type="component" value="Unassembled WGS sequence"/>
</dbReference>
<organism evidence="2 3">
    <name type="scientific">Eiseniibacteriota bacterium</name>
    <dbReference type="NCBI Taxonomy" id="2212470"/>
    <lineage>
        <taxon>Bacteria</taxon>
        <taxon>Candidatus Eiseniibacteriota</taxon>
    </lineage>
</organism>
<name>A0ABV6YPB7_UNCEI</name>
<accession>A0ABV6YPB7</accession>
<evidence type="ECO:0000313" key="2">
    <source>
        <dbReference type="EMBL" id="MFC1799923.1"/>
    </source>
</evidence>